<evidence type="ECO:0000259" key="5">
    <source>
        <dbReference type="PROSITE" id="PS50931"/>
    </source>
</evidence>
<dbReference type="PRINTS" id="PR00039">
    <property type="entry name" value="HTHLYSR"/>
</dbReference>
<evidence type="ECO:0000256" key="1">
    <source>
        <dbReference type="ARBA" id="ARBA00009437"/>
    </source>
</evidence>
<dbReference type="EMBL" id="BMZO01000009">
    <property type="protein sequence ID" value="GHC76949.1"/>
    <property type="molecule type" value="Genomic_DNA"/>
</dbReference>
<evidence type="ECO:0000313" key="7">
    <source>
        <dbReference type="Proteomes" id="UP000641137"/>
    </source>
</evidence>
<dbReference type="Gene3D" id="1.10.10.10">
    <property type="entry name" value="Winged helix-like DNA-binding domain superfamily/Winged helix DNA-binding domain"/>
    <property type="match status" value="1"/>
</dbReference>
<evidence type="ECO:0000256" key="2">
    <source>
        <dbReference type="ARBA" id="ARBA00023015"/>
    </source>
</evidence>
<dbReference type="Pfam" id="PF03466">
    <property type="entry name" value="LysR_substrate"/>
    <property type="match status" value="1"/>
</dbReference>
<dbReference type="Pfam" id="PF00126">
    <property type="entry name" value="HTH_1"/>
    <property type="match status" value="1"/>
</dbReference>
<evidence type="ECO:0000256" key="4">
    <source>
        <dbReference type="ARBA" id="ARBA00023163"/>
    </source>
</evidence>
<keyword evidence="4" id="KW-0804">Transcription</keyword>
<organism evidence="6 7">
    <name type="scientific">Limoniibacter endophyticus</name>
    <dbReference type="NCBI Taxonomy" id="1565040"/>
    <lineage>
        <taxon>Bacteria</taxon>
        <taxon>Pseudomonadati</taxon>
        <taxon>Pseudomonadota</taxon>
        <taxon>Alphaproteobacteria</taxon>
        <taxon>Hyphomicrobiales</taxon>
        <taxon>Bartonellaceae</taxon>
        <taxon>Limoniibacter</taxon>
    </lineage>
</organism>
<proteinExistence type="inferred from homology"/>
<keyword evidence="7" id="KW-1185">Reference proteome</keyword>
<sequence>MANLSRSIPSPRALLVFEAAARHGSFTAAAVEFNVTQPSVSRSIAQLEEELGFRLFERHSKGLTVTREGQRLFNSVQESMTAVSETIKSIRKNAGKRSVTMSMSSSFATHWLIPRLGDFNEAFPNIDLRFELVSGVMREVTGDVDIATRIVEDDDPRYEIWDFAPEIIVPVCSPQYLARHGSIDETDNLSQQVFLHLTDHKRDQWKPFLGKTILETAEIGTWNQFSDYAVILQAATQGKGVALGWISVIASALNDRTLVLSSNKRKITGRTHRLIIPKNRTVPQGTRDICDWFQYEMSSDLKKLSV</sequence>
<dbReference type="FunFam" id="1.10.10.10:FF:000001">
    <property type="entry name" value="LysR family transcriptional regulator"/>
    <property type="match status" value="1"/>
</dbReference>
<dbReference type="InterPro" id="IPR005119">
    <property type="entry name" value="LysR_subst-bd"/>
</dbReference>
<feature type="domain" description="HTH lysR-type" evidence="5">
    <location>
        <begin position="9"/>
        <end position="66"/>
    </location>
</feature>
<dbReference type="PROSITE" id="PS50931">
    <property type="entry name" value="HTH_LYSR"/>
    <property type="match status" value="1"/>
</dbReference>
<dbReference type="SUPFAM" id="SSF46785">
    <property type="entry name" value="Winged helix' DNA-binding domain"/>
    <property type="match status" value="1"/>
</dbReference>
<dbReference type="SUPFAM" id="SSF53850">
    <property type="entry name" value="Periplasmic binding protein-like II"/>
    <property type="match status" value="1"/>
</dbReference>
<keyword evidence="3" id="KW-0238">DNA-binding</keyword>
<dbReference type="RefSeq" id="WP_189491406.1">
    <property type="nucleotide sequence ID" value="NZ_BMZO01000009.1"/>
</dbReference>
<reference evidence="6" key="2">
    <citation type="submission" date="2020-09" db="EMBL/GenBank/DDBJ databases">
        <authorList>
            <person name="Sun Q."/>
            <person name="Kim S."/>
        </authorList>
    </citation>
    <scope>NUCLEOTIDE SEQUENCE</scope>
    <source>
        <strain evidence="6">KCTC 42097</strain>
    </source>
</reference>
<dbReference type="AlphaFoldDB" id="A0A8J3DJ66"/>
<dbReference type="PANTHER" id="PTHR30537:SF74">
    <property type="entry name" value="HTH-TYPE TRANSCRIPTIONAL REGULATOR TRPI"/>
    <property type="match status" value="1"/>
</dbReference>
<dbReference type="GO" id="GO:0003700">
    <property type="term" value="F:DNA-binding transcription factor activity"/>
    <property type="evidence" value="ECO:0007669"/>
    <property type="project" value="InterPro"/>
</dbReference>
<reference evidence="6" key="1">
    <citation type="journal article" date="2014" name="Int. J. Syst. Evol. Microbiol.">
        <title>Complete genome sequence of Corynebacterium casei LMG S-19264T (=DSM 44701T), isolated from a smear-ripened cheese.</title>
        <authorList>
            <consortium name="US DOE Joint Genome Institute (JGI-PGF)"/>
            <person name="Walter F."/>
            <person name="Albersmeier A."/>
            <person name="Kalinowski J."/>
            <person name="Ruckert C."/>
        </authorList>
    </citation>
    <scope>NUCLEOTIDE SEQUENCE</scope>
    <source>
        <strain evidence="6">KCTC 42097</strain>
    </source>
</reference>
<dbReference type="InterPro" id="IPR058163">
    <property type="entry name" value="LysR-type_TF_proteobact-type"/>
</dbReference>
<comment type="similarity">
    <text evidence="1">Belongs to the LysR transcriptional regulatory family.</text>
</comment>
<protein>
    <submittedName>
        <fullName evidence="6">Transcriptional regulator</fullName>
    </submittedName>
</protein>
<dbReference type="InterPro" id="IPR036388">
    <property type="entry name" value="WH-like_DNA-bd_sf"/>
</dbReference>
<gene>
    <name evidence="6" type="ORF">GCM10010136_28130</name>
</gene>
<name>A0A8J3DJ66_9HYPH</name>
<dbReference type="Proteomes" id="UP000641137">
    <property type="component" value="Unassembled WGS sequence"/>
</dbReference>
<comment type="caution">
    <text evidence="6">The sequence shown here is derived from an EMBL/GenBank/DDBJ whole genome shotgun (WGS) entry which is preliminary data.</text>
</comment>
<evidence type="ECO:0000313" key="6">
    <source>
        <dbReference type="EMBL" id="GHC76949.1"/>
    </source>
</evidence>
<evidence type="ECO:0000256" key="3">
    <source>
        <dbReference type="ARBA" id="ARBA00023125"/>
    </source>
</evidence>
<keyword evidence="2" id="KW-0805">Transcription regulation</keyword>
<dbReference type="Gene3D" id="3.40.190.10">
    <property type="entry name" value="Periplasmic binding protein-like II"/>
    <property type="match status" value="2"/>
</dbReference>
<dbReference type="InterPro" id="IPR036390">
    <property type="entry name" value="WH_DNA-bd_sf"/>
</dbReference>
<dbReference type="GO" id="GO:0043565">
    <property type="term" value="F:sequence-specific DNA binding"/>
    <property type="evidence" value="ECO:0007669"/>
    <property type="project" value="TreeGrafter"/>
</dbReference>
<accession>A0A8J3DJ66</accession>
<dbReference type="GO" id="GO:0006351">
    <property type="term" value="P:DNA-templated transcription"/>
    <property type="evidence" value="ECO:0007669"/>
    <property type="project" value="TreeGrafter"/>
</dbReference>
<dbReference type="PANTHER" id="PTHR30537">
    <property type="entry name" value="HTH-TYPE TRANSCRIPTIONAL REGULATOR"/>
    <property type="match status" value="1"/>
</dbReference>
<dbReference type="InterPro" id="IPR000847">
    <property type="entry name" value="LysR_HTH_N"/>
</dbReference>